<accession>A0A158FVS1</accession>
<keyword evidence="7" id="KW-1185">Reference proteome</keyword>
<dbReference type="InterPro" id="IPR000847">
    <property type="entry name" value="LysR_HTH_N"/>
</dbReference>
<evidence type="ECO:0000259" key="5">
    <source>
        <dbReference type="PROSITE" id="PS50931"/>
    </source>
</evidence>
<evidence type="ECO:0000256" key="1">
    <source>
        <dbReference type="ARBA" id="ARBA00009437"/>
    </source>
</evidence>
<dbReference type="InterPro" id="IPR005119">
    <property type="entry name" value="LysR_subst-bd"/>
</dbReference>
<dbReference type="PANTHER" id="PTHR30346">
    <property type="entry name" value="TRANSCRIPTIONAL DUAL REGULATOR HCAR-RELATED"/>
    <property type="match status" value="1"/>
</dbReference>
<dbReference type="InterPro" id="IPR036390">
    <property type="entry name" value="WH_DNA-bd_sf"/>
</dbReference>
<evidence type="ECO:0000313" key="6">
    <source>
        <dbReference type="EMBL" id="SAL23938.1"/>
    </source>
</evidence>
<protein>
    <submittedName>
        <fullName evidence="6">LysR family transcriptional regulator</fullName>
    </submittedName>
</protein>
<comment type="similarity">
    <text evidence="1">Belongs to the LysR transcriptional regulatory family.</text>
</comment>
<dbReference type="FunFam" id="1.10.10.10:FF:000001">
    <property type="entry name" value="LysR family transcriptional regulator"/>
    <property type="match status" value="1"/>
</dbReference>
<dbReference type="SUPFAM" id="SSF53850">
    <property type="entry name" value="Periplasmic binding protein-like II"/>
    <property type="match status" value="1"/>
</dbReference>
<name>A0A158FVS1_9BURK</name>
<dbReference type="PROSITE" id="PS50931">
    <property type="entry name" value="HTH_LYSR"/>
    <property type="match status" value="1"/>
</dbReference>
<gene>
    <name evidence="6" type="ORF">AWB68_01022</name>
</gene>
<comment type="caution">
    <text evidence="6">The sequence shown here is derived from an EMBL/GenBank/DDBJ whole genome shotgun (WGS) entry which is preliminary data.</text>
</comment>
<dbReference type="GO" id="GO:0032993">
    <property type="term" value="C:protein-DNA complex"/>
    <property type="evidence" value="ECO:0007669"/>
    <property type="project" value="TreeGrafter"/>
</dbReference>
<dbReference type="Pfam" id="PF03466">
    <property type="entry name" value="LysR_substrate"/>
    <property type="match status" value="1"/>
</dbReference>
<dbReference type="InterPro" id="IPR036388">
    <property type="entry name" value="WH-like_DNA-bd_sf"/>
</dbReference>
<dbReference type="Gene3D" id="3.40.190.10">
    <property type="entry name" value="Periplasmic binding protein-like II"/>
    <property type="match status" value="2"/>
</dbReference>
<proteinExistence type="inferred from homology"/>
<dbReference type="RefSeq" id="WP_087643264.1">
    <property type="nucleotide sequence ID" value="NZ_FCON02000007.1"/>
</dbReference>
<dbReference type="SUPFAM" id="SSF46785">
    <property type="entry name" value="Winged helix' DNA-binding domain"/>
    <property type="match status" value="1"/>
</dbReference>
<evidence type="ECO:0000313" key="7">
    <source>
        <dbReference type="Proteomes" id="UP000054770"/>
    </source>
</evidence>
<dbReference type="PRINTS" id="PR00039">
    <property type="entry name" value="HTHLYSR"/>
</dbReference>
<organism evidence="6 7">
    <name type="scientific">Caballeronia choica</name>
    <dbReference type="NCBI Taxonomy" id="326476"/>
    <lineage>
        <taxon>Bacteria</taxon>
        <taxon>Pseudomonadati</taxon>
        <taxon>Pseudomonadota</taxon>
        <taxon>Betaproteobacteria</taxon>
        <taxon>Burkholderiales</taxon>
        <taxon>Burkholderiaceae</taxon>
        <taxon>Caballeronia</taxon>
    </lineage>
</organism>
<dbReference type="CDD" id="cd08427">
    <property type="entry name" value="PBP2_LTTR_like_2"/>
    <property type="match status" value="1"/>
</dbReference>
<keyword evidence="4" id="KW-0804">Transcription</keyword>
<keyword evidence="2" id="KW-0805">Transcription regulation</keyword>
<reference evidence="6" key="1">
    <citation type="submission" date="2016-01" db="EMBL/GenBank/DDBJ databases">
        <authorList>
            <person name="Peeters C."/>
        </authorList>
    </citation>
    <scope>NUCLEOTIDE SEQUENCE [LARGE SCALE GENOMIC DNA]</scope>
    <source>
        <strain evidence="6">LMG 22940</strain>
    </source>
</reference>
<keyword evidence="3" id="KW-0238">DNA-binding</keyword>
<dbReference type="EMBL" id="FCON02000007">
    <property type="protein sequence ID" value="SAL23938.1"/>
    <property type="molecule type" value="Genomic_DNA"/>
</dbReference>
<sequence>MLRELQTFLAVVRYGSFASAGANIGLTQSAVSAQIHRLEEELGLALFDRSGRSALLNSAGYEALAVADEIMAAYAKLGRNAASSRAGLIRVGAISSAQASFLADALAIFRAENPECRVRLVPGVSLNLLGQVDSGEVDMAVIIKPRFTLPSDLQWRLLLSEPFFLLAPETHERSTWRELLEAEPFIRYDRNAFDGRLVDQFLRRSKISVKEAIELDELQGIVQLVRRGAGVALLPLTSALSLPEGVVAFSLGEATFFREVGLVERPAHSRQPAASLLALRILEAAQAQASELQNEGILDRGAGR</sequence>
<dbReference type="Proteomes" id="UP000054770">
    <property type="component" value="Unassembled WGS sequence"/>
</dbReference>
<dbReference type="PANTHER" id="PTHR30346:SF28">
    <property type="entry name" value="HTH-TYPE TRANSCRIPTIONAL REGULATOR CYNR"/>
    <property type="match status" value="1"/>
</dbReference>
<evidence type="ECO:0000256" key="4">
    <source>
        <dbReference type="ARBA" id="ARBA00023163"/>
    </source>
</evidence>
<dbReference type="GO" id="GO:0003700">
    <property type="term" value="F:DNA-binding transcription factor activity"/>
    <property type="evidence" value="ECO:0007669"/>
    <property type="project" value="InterPro"/>
</dbReference>
<dbReference type="GO" id="GO:0003677">
    <property type="term" value="F:DNA binding"/>
    <property type="evidence" value="ECO:0007669"/>
    <property type="project" value="UniProtKB-KW"/>
</dbReference>
<feature type="domain" description="HTH lysR-type" evidence="5">
    <location>
        <begin position="1"/>
        <end position="57"/>
    </location>
</feature>
<evidence type="ECO:0000256" key="3">
    <source>
        <dbReference type="ARBA" id="ARBA00023125"/>
    </source>
</evidence>
<evidence type="ECO:0000256" key="2">
    <source>
        <dbReference type="ARBA" id="ARBA00023015"/>
    </source>
</evidence>
<dbReference type="AlphaFoldDB" id="A0A158FVS1"/>
<dbReference type="Pfam" id="PF00126">
    <property type="entry name" value="HTH_1"/>
    <property type="match status" value="1"/>
</dbReference>
<dbReference type="OrthoDB" id="8707631at2"/>
<dbReference type="Gene3D" id="1.10.10.10">
    <property type="entry name" value="Winged helix-like DNA-binding domain superfamily/Winged helix DNA-binding domain"/>
    <property type="match status" value="1"/>
</dbReference>